<name>A0A5E4QZV1_9NEOP</name>
<evidence type="ECO:0000256" key="1">
    <source>
        <dbReference type="SAM" id="Coils"/>
    </source>
</evidence>
<feature type="compositionally biased region" description="Polar residues" evidence="2">
    <location>
        <begin position="581"/>
        <end position="604"/>
    </location>
</feature>
<feature type="region of interest" description="Disordered" evidence="2">
    <location>
        <begin position="441"/>
        <end position="460"/>
    </location>
</feature>
<feature type="compositionally biased region" description="Polar residues" evidence="2">
    <location>
        <begin position="280"/>
        <end position="298"/>
    </location>
</feature>
<protein>
    <submittedName>
        <fullName evidence="3">Uncharacterized protein</fullName>
    </submittedName>
</protein>
<dbReference type="AlphaFoldDB" id="A0A5E4QZV1"/>
<proteinExistence type="predicted"/>
<feature type="region of interest" description="Disordered" evidence="2">
    <location>
        <begin position="279"/>
        <end position="321"/>
    </location>
</feature>
<sequence length="650" mass="72514">MHRVCPSKLSKRELEDLYYSLLENNADLKKAVNLQKDQIRVLTTKLQRLSVQKPINDLKKTNEKLNERIRSLNMRLCSVKQFLNKSPNQGQSLSARYCNSASLRNTSTIGLNIKGSDANMKSKSNTVSCQCLNMSVVQAAAAGRSPVVQPQEEENDKMEECYQNKCRTLVEEFKQKILNLEQELIWNQEQYTRTIRNLEESLGELQEKYTSIRAEKMSREVRLQQQQVIAAGLAQKLKDAEMQQAWRSTVPASWRCGSRRLRARLTCHVLSPPCQFQVPVPNNSESSPHQRPSKTSLASPDKCKQTLDSGYSGNSSAETECKQRKQTIVLNKIADLQTQLDELKQTAPSTSRAARQSKVYFPPEQDDFIKLPEKAPTKPNIPARTSQILTDADTKLSKLSKDKADSEISSDVKQPTISGDLFDDSSMELERNSVNGRTVNETLDMNSDASKSRQGESFSKPTSVKVVECKHIAVQSNDLGVTKYVSTGVDPIPIGDENVESPKIDTETVQGSGSRLEARDICEHSVRVCTCQTMPRRDAPVFRTCSGTLRFSSPLDTKFRQCACGIPRAINFDSRENQSTAGELLSNKTPLSSISPNAETGSPDNTEKEIFSYPDLPSERDDAGSLAVVSVSKGSINKMCQSILFYNLFV</sequence>
<organism evidence="3 4">
    <name type="scientific">Leptidea sinapis</name>
    <dbReference type="NCBI Taxonomy" id="189913"/>
    <lineage>
        <taxon>Eukaryota</taxon>
        <taxon>Metazoa</taxon>
        <taxon>Ecdysozoa</taxon>
        <taxon>Arthropoda</taxon>
        <taxon>Hexapoda</taxon>
        <taxon>Insecta</taxon>
        <taxon>Pterygota</taxon>
        <taxon>Neoptera</taxon>
        <taxon>Endopterygota</taxon>
        <taxon>Lepidoptera</taxon>
        <taxon>Glossata</taxon>
        <taxon>Ditrysia</taxon>
        <taxon>Papilionoidea</taxon>
        <taxon>Pieridae</taxon>
        <taxon>Dismorphiinae</taxon>
        <taxon>Leptidea</taxon>
    </lineage>
</organism>
<gene>
    <name evidence="3" type="ORF">LSINAPIS_LOCUS12669</name>
</gene>
<dbReference type="EMBL" id="FZQP02006110">
    <property type="protein sequence ID" value="VVD02453.1"/>
    <property type="molecule type" value="Genomic_DNA"/>
</dbReference>
<feature type="compositionally biased region" description="Polar residues" evidence="2">
    <location>
        <begin position="306"/>
        <end position="318"/>
    </location>
</feature>
<dbReference type="Proteomes" id="UP000324832">
    <property type="component" value="Unassembled WGS sequence"/>
</dbReference>
<feature type="coiled-coil region" evidence="1">
    <location>
        <begin position="163"/>
        <end position="243"/>
    </location>
</feature>
<keyword evidence="4" id="KW-1185">Reference proteome</keyword>
<accession>A0A5E4QZV1</accession>
<feature type="compositionally biased region" description="Polar residues" evidence="2">
    <location>
        <begin position="407"/>
        <end position="417"/>
    </location>
</feature>
<feature type="region of interest" description="Disordered" evidence="2">
    <location>
        <begin position="399"/>
        <end position="423"/>
    </location>
</feature>
<keyword evidence="1" id="KW-0175">Coiled coil</keyword>
<evidence type="ECO:0000256" key="2">
    <source>
        <dbReference type="SAM" id="MobiDB-lite"/>
    </source>
</evidence>
<feature type="region of interest" description="Disordered" evidence="2">
    <location>
        <begin position="581"/>
        <end position="610"/>
    </location>
</feature>
<reference evidence="3 4" key="1">
    <citation type="submission" date="2017-07" db="EMBL/GenBank/DDBJ databases">
        <authorList>
            <person name="Talla V."/>
            <person name="Backstrom N."/>
        </authorList>
    </citation>
    <scope>NUCLEOTIDE SEQUENCE [LARGE SCALE GENOMIC DNA]</scope>
</reference>
<evidence type="ECO:0000313" key="4">
    <source>
        <dbReference type="Proteomes" id="UP000324832"/>
    </source>
</evidence>
<evidence type="ECO:0000313" key="3">
    <source>
        <dbReference type="EMBL" id="VVD02453.1"/>
    </source>
</evidence>
<feature type="non-terminal residue" evidence="3">
    <location>
        <position position="650"/>
    </location>
</feature>
<feature type="coiled-coil region" evidence="1">
    <location>
        <begin position="326"/>
        <end position="353"/>
    </location>
</feature>